<comment type="similarity">
    <text evidence="9">Belongs to the cationic peptide 01 (latrotoxin) family. 03 (alpha-latrotoxin) subfamily.</text>
</comment>
<dbReference type="STRING" id="1965070.A0A3S3PH62"/>
<dbReference type="PROSITE" id="PS50297">
    <property type="entry name" value="ANK_REP_REGION"/>
    <property type="match status" value="3"/>
</dbReference>
<dbReference type="SUPFAM" id="SSF48403">
    <property type="entry name" value="Ankyrin repeat"/>
    <property type="match status" value="1"/>
</dbReference>
<keyword evidence="2" id="KW-0268">Exocytosis</keyword>
<feature type="repeat" description="ANK" evidence="12">
    <location>
        <begin position="78"/>
        <end position="106"/>
    </location>
</feature>
<keyword evidence="7" id="KW-0472">Membrane</keyword>
<keyword evidence="4" id="KW-0677">Repeat</keyword>
<dbReference type="Pfam" id="PF12796">
    <property type="entry name" value="Ank_2"/>
    <property type="match status" value="1"/>
</dbReference>
<keyword evidence="17" id="KW-1185">Reference proteome</keyword>
<evidence type="ECO:0000256" key="1">
    <source>
        <dbReference type="ARBA" id="ARBA00004175"/>
    </source>
</evidence>
<comment type="caution">
    <text evidence="14">The sequence shown here is derived from an EMBL/GenBank/DDBJ whole genome shotgun (WGS) entry which is preliminary data.</text>
</comment>
<evidence type="ECO:0000259" key="13">
    <source>
        <dbReference type="SMART" id="SM00969"/>
    </source>
</evidence>
<dbReference type="Gene3D" id="1.10.750.20">
    <property type="entry name" value="SOCS box"/>
    <property type="match status" value="1"/>
</dbReference>
<keyword evidence="6 12" id="KW-0040">ANK repeat</keyword>
<keyword evidence="5" id="KW-0638">Presynaptic neurotoxin</keyword>
<dbReference type="EMBL" id="NCKU01002451">
    <property type="protein sequence ID" value="RWS09566.1"/>
    <property type="molecule type" value="Genomic_DNA"/>
</dbReference>
<dbReference type="PANTHER" id="PTHR24198">
    <property type="entry name" value="ANKYRIN REPEAT AND PROTEIN KINASE DOMAIN-CONTAINING PROTEIN"/>
    <property type="match status" value="1"/>
</dbReference>
<sequence>MDANDISTIFDVIRSKDELFIEQQLASRKYDLNAVDIRGYSPILLAAIDGNQQLIELLIKQGAAFSDDCRPKDVHCDPLHIAAKRGHLNVVKLLVDKGANVNAIDTVGRTPLWYTLLSGHVDVFLFLLENGAKANLIPECVANAAVKSMSIELISKVLSLGFKLSSFDEGTALHHIIWRDMIECCYPGYSSRNFLEVFRFLLSKRSVDIDEKFASKGTPLTYAFTMRRHNFTYELIKHGANVRECSLQRFHFSSDSIPSLKCLLYSGFRFDVNFFRENCIPLTPKDRNLKRQLEVTCCKPCCGWLTDEEYKHELSAFREFCEWLESQTLTPFSLKALCRIVIRMRFGTFINDYIESTMLPESVKNFILFRC</sequence>
<keyword evidence="5" id="KW-0800">Toxin</keyword>
<accession>A0A3S3PH62</accession>
<keyword evidence="5" id="KW-0528">Neurotoxin</keyword>
<gene>
    <name evidence="14" type="ORF">B4U79_02730</name>
    <name evidence="16" type="ORF">B4U79_03359</name>
    <name evidence="15" type="ORF">B4U79_09163</name>
</gene>
<feature type="repeat" description="ANK" evidence="12">
    <location>
        <begin position="38"/>
        <end position="63"/>
    </location>
</feature>
<comment type="subunit">
    <text evidence="10">Homotetramer in membranes.</text>
</comment>
<evidence type="ECO:0000256" key="8">
    <source>
        <dbReference type="ARBA" id="ARBA00023298"/>
    </source>
</evidence>
<evidence type="ECO:0000256" key="7">
    <source>
        <dbReference type="ARBA" id="ARBA00023136"/>
    </source>
</evidence>
<name>A0A3S3PH62_9ACAR</name>
<reference evidence="14" key="2">
    <citation type="submission" date="2018-11" db="EMBL/GenBank/DDBJ databases">
        <title>Trombidioid mite genomics.</title>
        <authorList>
            <person name="Dong X."/>
        </authorList>
    </citation>
    <scope>NUCLEOTIDE SEQUENCE</scope>
    <source>
        <strain evidence="14">UoL-WK</strain>
    </source>
</reference>
<reference evidence="14 17" key="1">
    <citation type="journal article" date="2018" name="Gigascience">
        <title>Genomes of trombidid mites reveal novel predicted allergens and laterally-transferred genes associated with secondary metabolism.</title>
        <authorList>
            <person name="Dong X."/>
            <person name="Chaisiri K."/>
            <person name="Xia D."/>
            <person name="Armstrong S.D."/>
            <person name="Fang Y."/>
            <person name="Donnelly M.J."/>
            <person name="Kadowaki T."/>
            <person name="McGarry J.W."/>
            <person name="Darby A.C."/>
            <person name="Makepeace B.L."/>
        </authorList>
    </citation>
    <scope>NUCLEOTIDE SEQUENCE [LARGE SCALE GENOMIC DNA]</scope>
    <source>
        <strain evidence="14">UoL-WK</strain>
    </source>
</reference>
<dbReference type="OrthoDB" id="6409741at2759"/>
<evidence type="ECO:0000256" key="6">
    <source>
        <dbReference type="ARBA" id="ARBA00023043"/>
    </source>
</evidence>
<dbReference type="SMART" id="SM00248">
    <property type="entry name" value="ANK"/>
    <property type="match status" value="5"/>
</dbReference>
<evidence type="ECO:0000313" key="17">
    <source>
        <dbReference type="Proteomes" id="UP000285301"/>
    </source>
</evidence>
<evidence type="ECO:0000256" key="4">
    <source>
        <dbReference type="ARBA" id="ARBA00022737"/>
    </source>
</evidence>
<dbReference type="PRINTS" id="PR01415">
    <property type="entry name" value="ANKYRIN"/>
</dbReference>
<evidence type="ECO:0000256" key="11">
    <source>
        <dbReference type="ARBA" id="ARBA00049811"/>
    </source>
</evidence>
<dbReference type="EMBL" id="NCKU01001354">
    <property type="protein sequence ID" value="RWS12344.1"/>
    <property type="molecule type" value="Genomic_DNA"/>
</dbReference>
<dbReference type="AlphaFoldDB" id="A0A3S3PH62"/>
<dbReference type="PANTHER" id="PTHR24198:SF165">
    <property type="entry name" value="ANKYRIN REPEAT-CONTAINING PROTEIN-RELATED"/>
    <property type="match status" value="1"/>
</dbReference>
<dbReference type="GO" id="GO:0006887">
    <property type="term" value="P:exocytosis"/>
    <property type="evidence" value="ECO:0007669"/>
    <property type="project" value="UniProtKB-KW"/>
</dbReference>
<dbReference type="EMBL" id="NCKU01001353">
    <property type="protein sequence ID" value="RWS12345.1"/>
    <property type="molecule type" value="Genomic_DNA"/>
</dbReference>
<evidence type="ECO:0000256" key="2">
    <source>
        <dbReference type="ARBA" id="ARBA00022483"/>
    </source>
</evidence>
<evidence type="ECO:0000313" key="16">
    <source>
        <dbReference type="EMBL" id="RWS12345.1"/>
    </source>
</evidence>
<dbReference type="PROSITE" id="PS50088">
    <property type="entry name" value="ANK_REPEAT"/>
    <property type="match status" value="3"/>
</dbReference>
<comment type="subcellular location">
    <subcellularLocation>
        <location evidence="1">Target cell membrane</location>
    </subcellularLocation>
</comment>
<dbReference type="InterPro" id="IPR001496">
    <property type="entry name" value="SOCS_box"/>
</dbReference>
<evidence type="ECO:0000256" key="10">
    <source>
        <dbReference type="ARBA" id="ARBA00049715"/>
    </source>
</evidence>
<proteinExistence type="inferred from homology"/>
<dbReference type="InterPro" id="IPR002110">
    <property type="entry name" value="Ankyrin_rpt"/>
</dbReference>
<organism evidence="14 17">
    <name type="scientific">Dinothrombium tinctorium</name>
    <dbReference type="NCBI Taxonomy" id="1965070"/>
    <lineage>
        <taxon>Eukaryota</taxon>
        <taxon>Metazoa</taxon>
        <taxon>Ecdysozoa</taxon>
        <taxon>Arthropoda</taxon>
        <taxon>Chelicerata</taxon>
        <taxon>Arachnida</taxon>
        <taxon>Acari</taxon>
        <taxon>Acariformes</taxon>
        <taxon>Trombidiformes</taxon>
        <taxon>Prostigmata</taxon>
        <taxon>Anystina</taxon>
        <taxon>Parasitengona</taxon>
        <taxon>Trombidioidea</taxon>
        <taxon>Trombidiidae</taxon>
        <taxon>Dinothrombium</taxon>
    </lineage>
</organism>
<feature type="domain" description="SOCS box" evidence="13">
    <location>
        <begin position="331"/>
        <end position="370"/>
    </location>
</feature>
<evidence type="ECO:0000313" key="15">
    <source>
        <dbReference type="EMBL" id="RWS12344.1"/>
    </source>
</evidence>
<dbReference type="SMART" id="SM00969">
    <property type="entry name" value="SOCS_box"/>
    <property type="match status" value="1"/>
</dbReference>
<keyword evidence="8" id="KW-1053">Target membrane</keyword>
<keyword evidence="3" id="KW-1052">Target cell membrane</keyword>
<dbReference type="Gene3D" id="1.25.40.20">
    <property type="entry name" value="Ankyrin repeat-containing domain"/>
    <property type="match status" value="2"/>
</dbReference>
<dbReference type="GO" id="GO:0044218">
    <property type="term" value="C:other organism cell membrane"/>
    <property type="evidence" value="ECO:0007669"/>
    <property type="project" value="UniProtKB-KW"/>
</dbReference>
<dbReference type="Pfam" id="PF07525">
    <property type="entry name" value="SOCS_box"/>
    <property type="match status" value="1"/>
</dbReference>
<feature type="repeat" description="ANK" evidence="12">
    <location>
        <begin position="107"/>
        <end position="139"/>
    </location>
</feature>
<evidence type="ECO:0000256" key="5">
    <source>
        <dbReference type="ARBA" id="ARBA00023028"/>
    </source>
</evidence>
<dbReference type="GO" id="GO:0044231">
    <property type="term" value="C:host cell presynaptic membrane"/>
    <property type="evidence" value="ECO:0007669"/>
    <property type="project" value="UniProtKB-KW"/>
</dbReference>
<protein>
    <recommendedName>
        <fullName evidence="11">Alpha-latrotoxin</fullName>
    </recommendedName>
</protein>
<dbReference type="InterPro" id="IPR036770">
    <property type="entry name" value="Ankyrin_rpt-contain_sf"/>
</dbReference>
<dbReference type="Proteomes" id="UP000285301">
    <property type="component" value="Unassembled WGS sequence"/>
</dbReference>
<evidence type="ECO:0000256" key="9">
    <source>
        <dbReference type="ARBA" id="ARBA00049657"/>
    </source>
</evidence>
<dbReference type="CDD" id="cd03587">
    <property type="entry name" value="SOCS"/>
    <property type="match status" value="1"/>
</dbReference>
<evidence type="ECO:0000256" key="12">
    <source>
        <dbReference type="PROSITE-ProRule" id="PRU00023"/>
    </source>
</evidence>
<evidence type="ECO:0000256" key="3">
    <source>
        <dbReference type="ARBA" id="ARBA00022537"/>
    </source>
</evidence>
<evidence type="ECO:0000313" key="14">
    <source>
        <dbReference type="EMBL" id="RWS09566.1"/>
    </source>
</evidence>